<keyword evidence="4" id="KW-1185">Reference proteome</keyword>
<protein>
    <recommendedName>
        <fullName evidence="5">NHL repeat protein</fullName>
    </recommendedName>
</protein>
<dbReference type="Gene3D" id="2.120.10.30">
    <property type="entry name" value="TolB, C-terminal domain"/>
    <property type="match status" value="1"/>
</dbReference>
<sequence>MFGFSLLNRNINNLLYTISVSLLISCSAISTENPCDPSSNTFLNTQLLKFLLNDTSSTCGVKVAGNSCGIFENGEAATIVLGQVDFTDNSSFGTAPNQFRSTFGLQLDFQGGLWVSDSYGSPTDARIMHFPPPLETNASADIILAVTPMVARHIAMDLSGGIWVVSGTTSTGNKILHFAAGMNSSSTFDIMLGTGSSNPRAINTMSNPFGVAVGPDDKVWVADYFNNRVLRFSPPFTTSMDADLVIGADDFTTAGGGAASSTRINSPTAVAVDKSGNLWVSEFANNRILRFSPPFTNGMQANMVLGQPNFTSSAGGTSQFALMGPNGISIQSNGAVWVADSNNGRAVRFSPPFTMGKGADRVLGKPNFTAGSNTTPTTTNTGSVVSVAAAPCGLWVTDSSNRRVLFFP</sequence>
<gene>
    <name evidence="3" type="ORF">EHQ64_08950</name>
</gene>
<comment type="caution">
    <text evidence="3">The sequence shown here is derived from an EMBL/GenBank/DDBJ whole genome shotgun (WGS) entry which is preliminary data.</text>
</comment>
<dbReference type="InterPro" id="IPR050952">
    <property type="entry name" value="TRIM-NHL_E3_ligases"/>
</dbReference>
<dbReference type="Proteomes" id="UP000297762">
    <property type="component" value="Unassembled WGS sequence"/>
</dbReference>
<proteinExistence type="predicted"/>
<dbReference type="AlphaFoldDB" id="A0A4R9K6Y5"/>
<dbReference type="CDD" id="cd05819">
    <property type="entry name" value="NHL"/>
    <property type="match status" value="1"/>
</dbReference>
<dbReference type="PROSITE" id="PS51125">
    <property type="entry name" value="NHL"/>
    <property type="match status" value="1"/>
</dbReference>
<evidence type="ECO:0000256" key="1">
    <source>
        <dbReference type="ARBA" id="ARBA00022737"/>
    </source>
</evidence>
<dbReference type="EMBL" id="RQGF01000020">
    <property type="protein sequence ID" value="TGL62059.1"/>
    <property type="molecule type" value="Genomic_DNA"/>
</dbReference>
<accession>A0A4R9K6Y5</accession>
<dbReference type="InterPro" id="IPR011042">
    <property type="entry name" value="6-blade_b-propeller_TolB-like"/>
</dbReference>
<organism evidence="3 4">
    <name type="scientific">Leptospira sarikeiensis</name>
    <dbReference type="NCBI Taxonomy" id="2484943"/>
    <lineage>
        <taxon>Bacteria</taxon>
        <taxon>Pseudomonadati</taxon>
        <taxon>Spirochaetota</taxon>
        <taxon>Spirochaetia</taxon>
        <taxon>Leptospirales</taxon>
        <taxon>Leptospiraceae</taxon>
        <taxon>Leptospira</taxon>
    </lineage>
</organism>
<evidence type="ECO:0000256" key="2">
    <source>
        <dbReference type="PROSITE-ProRule" id="PRU00504"/>
    </source>
</evidence>
<evidence type="ECO:0008006" key="5">
    <source>
        <dbReference type="Google" id="ProtNLM"/>
    </source>
</evidence>
<evidence type="ECO:0000313" key="3">
    <source>
        <dbReference type="EMBL" id="TGL62059.1"/>
    </source>
</evidence>
<reference evidence="3" key="1">
    <citation type="journal article" date="2019" name="PLoS Negl. Trop. Dis.">
        <title>Revisiting the worldwide diversity of Leptospira species in the environment.</title>
        <authorList>
            <person name="Vincent A.T."/>
            <person name="Schiettekatte O."/>
            <person name="Bourhy P."/>
            <person name="Veyrier F.J."/>
            <person name="Picardeau M."/>
        </authorList>
    </citation>
    <scope>NUCLEOTIDE SEQUENCE [LARGE SCALE GENOMIC DNA]</scope>
    <source>
        <strain evidence="3">201702455</strain>
    </source>
</reference>
<evidence type="ECO:0000313" key="4">
    <source>
        <dbReference type="Proteomes" id="UP000297762"/>
    </source>
</evidence>
<dbReference type="OrthoDB" id="9799230at2"/>
<keyword evidence="1" id="KW-0677">Repeat</keyword>
<dbReference type="GO" id="GO:0008270">
    <property type="term" value="F:zinc ion binding"/>
    <property type="evidence" value="ECO:0007669"/>
    <property type="project" value="UniProtKB-KW"/>
</dbReference>
<dbReference type="InterPro" id="IPR001258">
    <property type="entry name" value="NHL_repeat"/>
</dbReference>
<dbReference type="PANTHER" id="PTHR24104:SF25">
    <property type="entry name" value="PROTEIN LIN-41"/>
    <property type="match status" value="1"/>
</dbReference>
<feature type="repeat" description="NHL" evidence="2">
    <location>
        <begin position="265"/>
        <end position="294"/>
    </location>
</feature>
<name>A0A4R9K6Y5_9LEPT</name>
<dbReference type="Pfam" id="PF01436">
    <property type="entry name" value="NHL"/>
    <property type="match status" value="2"/>
</dbReference>
<dbReference type="SUPFAM" id="SSF101898">
    <property type="entry name" value="NHL repeat"/>
    <property type="match status" value="1"/>
</dbReference>
<dbReference type="PANTHER" id="PTHR24104">
    <property type="entry name" value="E3 UBIQUITIN-PROTEIN LIGASE NHLRC1-RELATED"/>
    <property type="match status" value="1"/>
</dbReference>